<evidence type="ECO:0000256" key="4">
    <source>
        <dbReference type="PIRSR" id="PIRSR005739-1"/>
    </source>
</evidence>
<feature type="domain" description="O-methyltransferase dimerisation" evidence="6">
    <location>
        <begin position="42"/>
        <end position="113"/>
    </location>
</feature>
<accession>G0A6Q3</accession>
<dbReference type="Pfam" id="PF08100">
    <property type="entry name" value="Dimerisation"/>
    <property type="match status" value="1"/>
</dbReference>
<evidence type="ECO:0000313" key="8">
    <source>
        <dbReference type="Proteomes" id="UP000008888"/>
    </source>
</evidence>
<sequence length="371" mass="41529">MSFQKHKVAVWLFAGLMRWINWLQRQPDKLMPPPFRLLQIGSAFWQSRALYTAASLDIASVLGDEARNAETIAECVSANSDAVYRLMRMLAARGVFTEVAPRYFKNNRVSDQLRTDRSDNIRAMILLHNSSEMSRPWFEQLEQGVITGQVPFELAHGQPFYEYLDRNDEFDRLFGAAMASVDAVAGDSFAVDFDWGHFERVIDVGGSGGNKSLTILKHHPGLTALVVDRASVVAKAAENWAGEANPVLLGRLKFVAGDLFARLPLARSDKDVYFLSAILHGISDTDCVKLLTNLAYASADSGARVALLEFVLPETQMDLAGTSFDMQMFMATRGRERRLSEWQSLFLNSGWVLEERIGLRSMGTILLLRKN</sequence>
<protein>
    <submittedName>
        <fullName evidence="7">O-methyltransferase family 2</fullName>
    </submittedName>
</protein>
<dbReference type="KEGG" id="mmt:Metme_2119"/>
<dbReference type="SUPFAM" id="SSF46785">
    <property type="entry name" value="Winged helix' DNA-binding domain"/>
    <property type="match status" value="1"/>
</dbReference>
<dbReference type="Pfam" id="PF00891">
    <property type="entry name" value="Methyltransf_2"/>
    <property type="match status" value="1"/>
</dbReference>
<dbReference type="GO" id="GO:0046983">
    <property type="term" value="F:protein dimerization activity"/>
    <property type="evidence" value="ECO:0007669"/>
    <property type="project" value="InterPro"/>
</dbReference>
<dbReference type="eggNOG" id="COG0500">
    <property type="taxonomic scope" value="Bacteria"/>
</dbReference>
<dbReference type="HOGENOM" id="CLU_005533_12_0_6"/>
<dbReference type="Gene3D" id="1.10.10.10">
    <property type="entry name" value="Winged helix-like DNA-binding domain superfamily/Winged helix DNA-binding domain"/>
    <property type="match status" value="1"/>
</dbReference>
<keyword evidence="1 7" id="KW-0489">Methyltransferase</keyword>
<dbReference type="SUPFAM" id="SSF53335">
    <property type="entry name" value="S-adenosyl-L-methionine-dependent methyltransferases"/>
    <property type="match status" value="1"/>
</dbReference>
<name>G0A6Q3_METMM</name>
<dbReference type="PIRSF" id="PIRSF005739">
    <property type="entry name" value="O-mtase"/>
    <property type="match status" value="1"/>
</dbReference>
<evidence type="ECO:0000259" key="5">
    <source>
        <dbReference type="Pfam" id="PF00891"/>
    </source>
</evidence>
<dbReference type="InterPro" id="IPR036388">
    <property type="entry name" value="WH-like_DNA-bd_sf"/>
</dbReference>
<dbReference type="GO" id="GO:0008171">
    <property type="term" value="F:O-methyltransferase activity"/>
    <property type="evidence" value="ECO:0007669"/>
    <property type="project" value="InterPro"/>
</dbReference>
<dbReference type="EMBL" id="CP002738">
    <property type="protein sequence ID" value="AEG00524.1"/>
    <property type="molecule type" value="Genomic_DNA"/>
</dbReference>
<evidence type="ECO:0000256" key="1">
    <source>
        <dbReference type="ARBA" id="ARBA00022603"/>
    </source>
</evidence>
<dbReference type="PANTHER" id="PTHR43712">
    <property type="entry name" value="PUTATIVE (AFU_ORTHOLOGUE AFUA_4G14580)-RELATED"/>
    <property type="match status" value="1"/>
</dbReference>
<dbReference type="InterPro" id="IPR036390">
    <property type="entry name" value="WH_DNA-bd_sf"/>
</dbReference>
<dbReference type="InterPro" id="IPR001077">
    <property type="entry name" value="COMT_C"/>
</dbReference>
<dbReference type="InterPro" id="IPR012967">
    <property type="entry name" value="COMT_dimerisation"/>
</dbReference>
<reference evidence="7 8" key="1">
    <citation type="journal article" date="2011" name="J. Bacteriol.">
        <title>Complete Genome Sequence of the Aerobic Marine Methanotroph Methylomonas methanica MC09.</title>
        <authorList>
            <person name="Boden R."/>
            <person name="Cunliffe M."/>
            <person name="Scanlan J."/>
            <person name="Moussard H."/>
            <person name="Kits K.D."/>
            <person name="Klotz M.G."/>
            <person name="Jetten M.S."/>
            <person name="Vuilleumier S."/>
            <person name="Han J."/>
            <person name="Peters L."/>
            <person name="Mikhailova N."/>
            <person name="Teshima H."/>
            <person name="Tapia R."/>
            <person name="Kyrpides N."/>
            <person name="Ivanova N."/>
            <person name="Pagani I."/>
            <person name="Cheng J.F."/>
            <person name="Goodwin L."/>
            <person name="Han C."/>
            <person name="Hauser L."/>
            <person name="Land M.L."/>
            <person name="Lapidus A."/>
            <person name="Lucas S."/>
            <person name="Pitluck S."/>
            <person name="Woyke T."/>
            <person name="Stein L."/>
            <person name="Murrell J.C."/>
        </authorList>
    </citation>
    <scope>NUCLEOTIDE SEQUENCE [LARGE SCALE GENOMIC DNA]</scope>
    <source>
        <strain evidence="7 8">MC09</strain>
    </source>
</reference>
<keyword evidence="2 7" id="KW-0808">Transferase</keyword>
<feature type="domain" description="O-methyltransferase C-terminal" evidence="5">
    <location>
        <begin position="138"/>
        <end position="351"/>
    </location>
</feature>
<evidence type="ECO:0000259" key="6">
    <source>
        <dbReference type="Pfam" id="PF08100"/>
    </source>
</evidence>
<dbReference type="InterPro" id="IPR016461">
    <property type="entry name" value="COMT-like"/>
</dbReference>
<evidence type="ECO:0000313" key="7">
    <source>
        <dbReference type="EMBL" id="AEG00524.1"/>
    </source>
</evidence>
<dbReference type="AlphaFoldDB" id="G0A6Q3"/>
<proteinExistence type="predicted"/>
<dbReference type="STRING" id="857087.Metme_2119"/>
<dbReference type="InterPro" id="IPR029063">
    <property type="entry name" value="SAM-dependent_MTases_sf"/>
</dbReference>
<evidence type="ECO:0000256" key="2">
    <source>
        <dbReference type="ARBA" id="ARBA00022679"/>
    </source>
</evidence>
<dbReference type="Proteomes" id="UP000008888">
    <property type="component" value="Chromosome"/>
</dbReference>
<dbReference type="Gene3D" id="3.40.50.150">
    <property type="entry name" value="Vaccinia Virus protein VP39"/>
    <property type="match status" value="1"/>
</dbReference>
<keyword evidence="8" id="KW-1185">Reference proteome</keyword>
<dbReference type="PANTHER" id="PTHR43712:SF2">
    <property type="entry name" value="O-METHYLTRANSFERASE CICE"/>
    <property type="match status" value="1"/>
</dbReference>
<dbReference type="PROSITE" id="PS51683">
    <property type="entry name" value="SAM_OMT_II"/>
    <property type="match status" value="1"/>
</dbReference>
<keyword evidence="3" id="KW-0949">S-adenosyl-L-methionine</keyword>
<gene>
    <name evidence="7" type="ordered locus">Metme_2119</name>
</gene>
<reference key="2">
    <citation type="submission" date="2011-05" db="EMBL/GenBank/DDBJ databases">
        <title>Complete genome sequence of the aerobic marine methanotroph Methylomonas methanica MC09.</title>
        <authorList>
            <person name="Boden R."/>
            <person name="Cunliffe M."/>
            <person name="Scanlan J."/>
            <person name="Moussard H."/>
            <person name="Kits K.D."/>
            <person name="Klotz M."/>
            <person name="Jetten M."/>
            <person name="Vuilleumier S."/>
            <person name="Han J."/>
            <person name="Peters L."/>
            <person name="Mikhailova N."/>
            <person name="Teshima H."/>
            <person name="Tapia R."/>
            <person name="Kyrpides N."/>
            <person name="Ivanova N."/>
            <person name="Pagani I."/>
            <person name="Cheng J.-F."/>
            <person name="Goodwin L."/>
            <person name="Han C."/>
            <person name="Hauser L."/>
            <person name="Land M."/>
            <person name="Lapidus A."/>
            <person name="Lucas S."/>
            <person name="Pitluck S."/>
            <person name="Woyke T."/>
            <person name="Stein L.Y."/>
            <person name="Murrell C."/>
        </authorList>
    </citation>
    <scope>NUCLEOTIDE SEQUENCE</scope>
    <source>
        <strain>MC09</strain>
    </source>
</reference>
<dbReference type="OrthoDB" id="582216at2"/>
<dbReference type="GO" id="GO:0032259">
    <property type="term" value="P:methylation"/>
    <property type="evidence" value="ECO:0007669"/>
    <property type="project" value="UniProtKB-KW"/>
</dbReference>
<organism evidence="7 8">
    <name type="scientific">Methylomonas methanica (strain DSM 25384 / MC09)</name>
    <dbReference type="NCBI Taxonomy" id="857087"/>
    <lineage>
        <taxon>Bacteria</taxon>
        <taxon>Pseudomonadati</taxon>
        <taxon>Pseudomonadota</taxon>
        <taxon>Gammaproteobacteria</taxon>
        <taxon>Methylococcales</taxon>
        <taxon>Methylococcaceae</taxon>
        <taxon>Methylomonas</taxon>
    </lineage>
</organism>
<reference evidence="8" key="3">
    <citation type="submission" date="2011-05" db="EMBL/GenBank/DDBJ databases">
        <title>Complete sequence of Methylomonas methanica MC09.</title>
        <authorList>
            <consortium name="US DOE Joint Genome Institute"/>
            <person name="Lucas S."/>
            <person name="Han J."/>
            <person name="Lapidus A."/>
            <person name="Cheng J.-F."/>
            <person name="Goodwin L."/>
            <person name="Pitluck S."/>
            <person name="Peters L."/>
            <person name="Mikhailova N."/>
            <person name="Teshima H."/>
            <person name="Han C."/>
            <person name="Tapia R."/>
            <person name="Land M."/>
            <person name="Hauser L."/>
            <person name="Kyrpides N."/>
            <person name="Ivanova N."/>
            <person name="Pagani I."/>
            <person name="Stein L."/>
            <person name="Woyke T."/>
        </authorList>
    </citation>
    <scope>NUCLEOTIDE SEQUENCE [LARGE SCALE GENOMIC DNA]</scope>
    <source>
        <strain evidence="8">MC09</strain>
    </source>
</reference>
<feature type="active site" description="Proton acceptor" evidence="4">
    <location>
        <position position="280"/>
    </location>
</feature>
<evidence type="ECO:0000256" key="3">
    <source>
        <dbReference type="ARBA" id="ARBA00022691"/>
    </source>
</evidence>